<dbReference type="EMBL" id="BQNB010008670">
    <property type="protein sequence ID" value="GJS52641.1"/>
    <property type="molecule type" value="Genomic_DNA"/>
</dbReference>
<keyword evidence="3" id="KW-1185">Reference proteome</keyword>
<reference evidence="2" key="1">
    <citation type="journal article" date="2022" name="Int. J. Mol. Sci.">
        <title>Draft Genome of Tanacetum Coccineum: Genomic Comparison of Closely Related Tanacetum-Family Plants.</title>
        <authorList>
            <person name="Yamashiro T."/>
            <person name="Shiraishi A."/>
            <person name="Nakayama K."/>
            <person name="Satake H."/>
        </authorList>
    </citation>
    <scope>NUCLEOTIDE SEQUENCE</scope>
</reference>
<evidence type="ECO:0000313" key="3">
    <source>
        <dbReference type="Proteomes" id="UP001151760"/>
    </source>
</evidence>
<evidence type="ECO:0000313" key="2">
    <source>
        <dbReference type="EMBL" id="GJS52641.1"/>
    </source>
</evidence>
<feature type="compositionally biased region" description="Acidic residues" evidence="1">
    <location>
        <begin position="24"/>
        <end position="34"/>
    </location>
</feature>
<gene>
    <name evidence="2" type="ORF">Tco_0626003</name>
</gene>
<reference evidence="2" key="2">
    <citation type="submission" date="2022-01" db="EMBL/GenBank/DDBJ databases">
        <authorList>
            <person name="Yamashiro T."/>
            <person name="Shiraishi A."/>
            <person name="Satake H."/>
            <person name="Nakayama K."/>
        </authorList>
    </citation>
    <scope>NUCLEOTIDE SEQUENCE</scope>
</reference>
<name>A0ABQ4WIE2_9ASTR</name>
<protein>
    <submittedName>
        <fullName evidence="2">Uncharacterized protein</fullName>
    </submittedName>
</protein>
<sequence length="165" mass="18553">MAAEVPQTLEYKGGQLNAAPMLEDFQDSPDDEDDTRSSQEYMDDLEEEYQARALLAKSKSSSQHKPELRSTKDFEAKYNKVKAKLALLSSSASASKSSMLKNKGLIAKAYEWDEKEVSLNDNEMVDVKVLMALANDENVVVGKEIGRNCEWVKISMRKVHTLLDM</sequence>
<comment type="caution">
    <text evidence="2">The sequence shown here is derived from an EMBL/GenBank/DDBJ whole genome shotgun (WGS) entry which is preliminary data.</text>
</comment>
<evidence type="ECO:0000256" key="1">
    <source>
        <dbReference type="SAM" id="MobiDB-lite"/>
    </source>
</evidence>
<feature type="compositionally biased region" description="Basic and acidic residues" evidence="1">
    <location>
        <begin position="64"/>
        <end position="73"/>
    </location>
</feature>
<accession>A0ABQ4WIE2</accession>
<feature type="region of interest" description="Disordered" evidence="1">
    <location>
        <begin position="54"/>
        <end position="73"/>
    </location>
</feature>
<dbReference type="Proteomes" id="UP001151760">
    <property type="component" value="Unassembled WGS sequence"/>
</dbReference>
<organism evidence="2 3">
    <name type="scientific">Tanacetum coccineum</name>
    <dbReference type="NCBI Taxonomy" id="301880"/>
    <lineage>
        <taxon>Eukaryota</taxon>
        <taxon>Viridiplantae</taxon>
        <taxon>Streptophyta</taxon>
        <taxon>Embryophyta</taxon>
        <taxon>Tracheophyta</taxon>
        <taxon>Spermatophyta</taxon>
        <taxon>Magnoliopsida</taxon>
        <taxon>eudicotyledons</taxon>
        <taxon>Gunneridae</taxon>
        <taxon>Pentapetalae</taxon>
        <taxon>asterids</taxon>
        <taxon>campanulids</taxon>
        <taxon>Asterales</taxon>
        <taxon>Asteraceae</taxon>
        <taxon>Asteroideae</taxon>
        <taxon>Anthemideae</taxon>
        <taxon>Anthemidinae</taxon>
        <taxon>Tanacetum</taxon>
    </lineage>
</organism>
<proteinExistence type="predicted"/>
<feature type="region of interest" description="Disordered" evidence="1">
    <location>
        <begin position="1"/>
        <end position="44"/>
    </location>
</feature>